<organism evidence="1 2">
    <name type="scientific">Rhodococcus erythropolis (strain PR4 / NBRC 100887)</name>
    <dbReference type="NCBI Taxonomy" id="234621"/>
    <lineage>
        <taxon>Bacteria</taxon>
        <taxon>Bacillati</taxon>
        <taxon>Actinomycetota</taxon>
        <taxon>Actinomycetes</taxon>
        <taxon>Mycobacteriales</taxon>
        <taxon>Nocardiaceae</taxon>
        <taxon>Rhodococcus</taxon>
        <taxon>Rhodococcus erythropolis group</taxon>
    </lineage>
</organism>
<dbReference type="HOGENOM" id="CLU_057546_3_0_11"/>
<dbReference type="Gene3D" id="3.90.190.10">
    <property type="entry name" value="Protein tyrosine phosphatase superfamily"/>
    <property type="match status" value="1"/>
</dbReference>
<gene>
    <name evidence="1" type="ordered locus">RER_08110</name>
</gene>
<evidence type="ECO:0008006" key="3">
    <source>
        <dbReference type="Google" id="ProtNLM"/>
    </source>
</evidence>
<dbReference type="InterPro" id="IPR026893">
    <property type="entry name" value="Tyr/Ser_Pase_IphP-type"/>
</dbReference>
<name>C0ZQ41_RHOE4</name>
<evidence type="ECO:0000313" key="2">
    <source>
        <dbReference type="Proteomes" id="UP000002204"/>
    </source>
</evidence>
<reference evidence="1 2" key="2">
    <citation type="journal article" date="2006" name="Environ. Microbiol.">
        <title>Sequence analysis of three plasmids harboured in Rhodococcus erythropolis strain PR4.</title>
        <authorList>
            <person name="Sekine M."/>
            <person name="Tanikawa S."/>
            <person name="Omata S."/>
            <person name="Saito M."/>
            <person name="Fujisawa T."/>
            <person name="Tsukatani N."/>
            <person name="Tajima T."/>
            <person name="Sekigawa T."/>
            <person name="Kosugi H."/>
            <person name="Matsuo Y."/>
            <person name="Nishiko R."/>
            <person name="Imamura K."/>
            <person name="Ito M."/>
            <person name="Narita H."/>
            <person name="Tago S."/>
            <person name="Fujita N."/>
            <person name="Harayama S."/>
        </authorList>
    </citation>
    <scope>NUCLEOTIDE SEQUENCE [LARGE SCALE GENOMIC DNA]</scope>
    <source>
        <strain evidence="2">PR4 / NBRC 100887</strain>
    </source>
</reference>
<sequence length="244" mass="26046">MKLQRESRMAVMDLSTLPNLRDLGGLAREAGGLTATGVLYRSALPAPGDVPPTSIAEWPPKTVVDLRSAHELAAHTNPLGLNETVLHHIPLMTDAQVAEPDQGARLADIYLGILSTAGTQLAKVLEVAAVCDGPFLLHCAAGKDRTGIAAALLLSIAGVARNEILADYIATNDHMGVVLARMNHFAPGTGEQYPNDRDVVGAVPEAIEGVLAHWDSHYGGVHGWARDQGVTEETMRLWNSRFIE</sequence>
<dbReference type="InterPro" id="IPR016130">
    <property type="entry name" value="Tyr_Pase_AS"/>
</dbReference>
<reference evidence="2" key="1">
    <citation type="submission" date="2005-03" db="EMBL/GenBank/DDBJ databases">
        <title>Comparison of the complete genome sequences of Rhodococcus erythropolis PR4 and Rhodococcus opacus B4.</title>
        <authorList>
            <person name="Takarada H."/>
            <person name="Sekine M."/>
            <person name="Hosoyama A."/>
            <person name="Yamada R."/>
            <person name="Fujisawa T."/>
            <person name="Omata S."/>
            <person name="Shimizu A."/>
            <person name="Tsukatani N."/>
            <person name="Tanikawa S."/>
            <person name="Fujita N."/>
            <person name="Harayama S."/>
        </authorList>
    </citation>
    <scope>NUCLEOTIDE SEQUENCE [LARGE SCALE GENOMIC DNA]</scope>
    <source>
        <strain evidence="2">PR4 / NBRC 100887</strain>
    </source>
</reference>
<dbReference type="InterPro" id="IPR029021">
    <property type="entry name" value="Prot-tyrosine_phosphatase-like"/>
</dbReference>
<dbReference type="AlphaFoldDB" id="C0ZQ41"/>
<dbReference type="Proteomes" id="UP000002204">
    <property type="component" value="Chromosome"/>
</dbReference>
<evidence type="ECO:0000313" key="1">
    <source>
        <dbReference type="EMBL" id="BAH31519.1"/>
    </source>
</evidence>
<proteinExistence type="predicted"/>
<dbReference type="EMBL" id="AP008957">
    <property type="protein sequence ID" value="BAH31519.1"/>
    <property type="molecule type" value="Genomic_DNA"/>
</dbReference>
<dbReference type="PROSITE" id="PS00383">
    <property type="entry name" value="TYR_PHOSPHATASE_1"/>
    <property type="match status" value="1"/>
</dbReference>
<dbReference type="GO" id="GO:0004721">
    <property type="term" value="F:phosphoprotein phosphatase activity"/>
    <property type="evidence" value="ECO:0007669"/>
    <property type="project" value="InterPro"/>
</dbReference>
<accession>C0ZQ41</accession>
<protein>
    <recommendedName>
        <fullName evidence="3">Tyrosine-protein phosphatase</fullName>
    </recommendedName>
</protein>
<dbReference type="SUPFAM" id="SSF52799">
    <property type="entry name" value="(Phosphotyrosine protein) phosphatases II"/>
    <property type="match status" value="1"/>
</dbReference>
<dbReference type="Pfam" id="PF13350">
    <property type="entry name" value="Y_phosphatase3"/>
    <property type="match status" value="1"/>
</dbReference>
<dbReference type="KEGG" id="rer:RER_08110"/>
<keyword evidence="1" id="KW-0378">Hydrolase</keyword>
<dbReference type="eggNOG" id="COG2365">
    <property type="taxonomic scope" value="Bacteria"/>
</dbReference>